<protein>
    <submittedName>
        <fullName evidence="1">Uncharacterized protein</fullName>
    </submittedName>
</protein>
<organism evidence="1 2">
    <name type="scientific">Lentzea aerocolonigenes</name>
    <name type="common">Lechevalieria aerocolonigenes</name>
    <name type="synonym">Saccharothrix aerocolonigenes</name>
    <dbReference type="NCBI Taxonomy" id="68170"/>
    <lineage>
        <taxon>Bacteria</taxon>
        <taxon>Bacillati</taxon>
        <taxon>Actinomycetota</taxon>
        <taxon>Actinomycetes</taxon>
        <taxon>Pseudonocardiales</taxon>
        <taxon>Pseudonocardiaceae</taxon>
        <taxon>Lentzea</taxon>
    </lineage>
</organism>
<evidence type="ECO:0000313" key="1">
    <source>
        <dbReference type="EMBL" id="KJK40091.1"/>
    </source>
</evidence>
<reference evidence="1 2" key="1">
    <citation type="submission" date="2015-02" db="EMBL/GenBank/DDBJ databases">
        <authorList>
            <person name="Ju K.-S."/>
            <person name="Doroghazi J.R."/>
            <person name="Metcalf W."/>
        </authorList>
    </citation>
    <scope>NUCLEOTIDE SEQUENCE [LARGE SCALE GENOMIC DNA]</scope>
    <source>
        <strain evidence="1 2">NRRL B-16140</strain>
    </source>
</reference>
<sequence length="132" mass="14508">MWATGAVVVAVAGGVVWQVTTTEWLTVITAIHPDGTVEWVEGESRHTEDNNSYTFPTSDKPHVAKLADDAVIRTAFGCATPTTRGLELSLLGLGTVECSREEFLAMEYPPYAPRLTFNWRGEITEIAGRYHP</sequence>
<accession>A0A0F0GEH2</accession>
<proteinExistence type="predicted"/>
<name>A0A0F0GEH2_LENAE</name>
<dbReference type="Proteomes" id="UP000033393">
    <property type="component" value="Unassembled WGS sequence"/>
</dbReference>
<gene>
    <name evidence="1" type="ORF">UK23_40440</name>
</gene>
<keyword evidence="2" id="KW-1185">Reference proteome</keyword>
<comment type="caution">
    <text evidence="1">The sequence shown here is derived from an EMBL/GenBank/DDBJ whole genome shotgun (WGS) entry which is preliminary data.</text>
</comment>
<dbReference type="EMBL" id="JYJG01000402">
    <property type="protein sequence ID" value="KJK40091.1"/>
    <property type="molecule type" value="Genomic_DNA"/>
</dbReference>
<evidence type="ECO:0000313" key="2">
    <source>
        <dbReference type="Proteomes" id="UP000033393"/>
    </source>
</evidence>
<dbReference type="AlphaFoldDB" id="A0A0F0GEH2"/>
<dbReference type="PATRIC" id="fig|68170.10.peg.805"/>